<dbReference type="InterPro" id="IPR016024">
    <property type="entry name" value="ARM-type_fold"/>
</dbReference>
<dbReference type="Pfam" id="PF13646">
    <property type="entry name" value="HEAT_2"/>
    <property type="match status" value="1"/>
</dbReference>
<dbReference type="EMBL" id="WNKZ01000087">
    <property type="protein sequence ID" value="MTV55485.1"/>
    <property type="molecule type" value="Genomic_DNA"/>
</dbReference>
<organism evidence="2 3">
    <name type="scientific">Pseudoduganella buxea</name>
    <dbReference type="NCBI Taxonomy" id="1949069"/>
    <lineage>
        <taxon>Bacteria</taxon>
        <taxon>Pseudomonadati</taxon>
        <taxon>Pseudomonadota</taxon>
        <taxon>Betaproteobacteria</taxon>
        <taxon>Burkholderiales</taxon>
        <taxon>Oxalobacteraceae</taxon>
        <taxon>Telluria group</taxon>
        <taxon>Pseudoduganella</taxon>
    </lineage>
</organism>
<dbReference type="EMBL" id="BMKG01000004">
    <property type="protein sequence ID" value="GGB92694.1"/>
    <property type="molecule type" value="Genomic_DNA"/>
</dbReference>
<dbReference type="OrthoDB" id="7530549at2"/>
<evidence type="ECO:0000313" key="1">
    <source>
        <dbReference type="EMBL" id="GGB92694.1"/>
    </source>
</evidence>
<evidence type="ECO:0000313" key="2">
    <source>
        <dbReference type="EMBL" id="MTV55485.1"/>
    </source>
</evidence>
<evidence type="ECO:0000313" key="3">
    <source>
        <dbReference type="Proteomes" id="UP000430634"/>
    </source>
</evidence>
<dbReference type="Proteomes" id="UP000622638">
    <property type="component" value="Unassembled WGS sequence"/>
</dbReference>
<proteinExistence type="predicted"/>
<protein>
    <recommendedName>
        <fullName evidence="5">HEAT repeat domain-containing protein</fullName>
    </recommendedName>
</protein>
<reference evidence="1" key="4">
    <citation type="submission" date="2024-05" db="EMBL/GenBank/DDBJ databases">
        <authorList>
            <person name="Sun Q."/>
            <person name="Zhou Y."/>
        </authorList>
    </citation>
    <scope>NUCLEOTIDE SEQUENCE</scope>
    <source>
        <strain evidence="1">CGMCC 1.15931</strain>
    </source>
</reference>
<accession>A0A6I3T3I1</accession>
<sequence>MTFSLDEFKTELNGIFSRDPGDFWSCESAFRRLLAGDAVCEAVNRELQLALEQSDFRSPRLLDNGLVVHAEPGWSLIYSIYEHEPAHLYTLPFNGMIAPASVLPLHYTRYALPPGYDNAVFDHTVRLHDGQEQVAHQGDVILLDACKTVIDIKVTEPVPAIRLYTSTFESLQWAFDRATLRAVQAIAGTERTSEIAMMVQIQGQLKNVAAIPLLRRVARSHAQHHVRWDAVKAIGNIDLHSGLEAVTAALRDPHPHIVAAAERTLRRHAETTGTPVNV</sequence>
<name>A0A6I3T3I1_9BURK</name>
<dbReference type="RefSeq" id="WP_155472752.1">
    <property type="nucleotide sequence ID" value="NZ_BMKG01000004.1"/>
</dbReference>
<dbReference type="AlphaFoldDB" id="A0A6I3T3I1"/>
<evidence type="ECO:0000313" key="4">
    <source>
        <dbReference type="Proteomes" id="UP000622638"/>
    </source>
</evidence>
<dbReference type="SUPFAM" id="SSF48371">
    <property type="entry name" value="ARM repeat"/>
    <property type="match status" value="1"/>
</dbReference>
<dbReference type="InterPro" id="IPR011989">
    <property type="entry name" value="ARM-like"/>
</dbReference>
<reference evidence="2 3" key="3">
    <citation type="submission" date="2019-11" db="EMBL/GenBank/DDBJ databases">
        <title>Type strains purchased from KCTC, JCM and DSMZ.</title>
        <authorList>
            <person name="Lu H."/>
        </authorList>
    </citation>
    <scope>NUCLEOTIDE SEQUENCE [LARGE SCALE GENOMIC DNA]</scope>
    <source>
        <strain evidence="2 3">KCTC 52429</strain>
    </source>
</reference>
<evidence type="ECO:0008006" key="5">
    <source>
        <dbReference type="Google" id="ProtNLM"/>
    </source>
</evidence>
<dbReference type="Gene3D" id="1.25.10.10">
    <property type="entry name" value="Leucine-rich Repeat Variant"/>
    <property type="match status" value="1"/>
</dbReference>
<keyword evidence="4" id="KW-1185">Reference proteome</keyword>
<dbReference type="Proteomes" id="UP000430634">
    <property type="component" value="Unassembled WGS sequence"/>
</dbReference>
<reference evidence="1" key="1">
    <citation type="journal article" date="2014" name="Int. J. Syst. Evol. Microbiol.">
        <title>Complete genome of a new Firmicutes species belonging to the dominant human colonic microbiota ('Ruminococcus bicirculans') reveals two chromosomes and a selective capacity to utilize plant glucans.</title>
        <authorList>
            <consortium name="NISC Comparative Sequencing Program"/>
            <person name="Wegmann U."/>
            <person name="Louis P."/>
            <person name="Goesmann A."/>
            <person name="Henrissat B."/>
            <person name="Duncan S.H."/>
            <person name="Flint H.J."/>
        </authorList>
    </citation>
    <scope>NUCLEOTIDE SEQUENCE</scope>
    <source>
        <strain evidence="1">CGMCC 1.15931</strain>
    </source>
</reference>
<comment type="caution">
    <text evidence="2">The sequence shown here is derived from an EMBL/GenBank/DDBJ whole genome shotgun (WGS) entry which is preliminary data.</text>
</comment>
<gene>
    <name evidence="1" type="ORF">GCM10011572_13350</name>
    <name evidence="2" type="ORF">GM672_22425</name>
</gene>
<reference evidence="4" key="2">
    <citation type="journal article" date="2019" name="Int. J. Syst. Evol. Microbiol.">
        <title>The Global Catalogue of Microorganisms (GCM) 10K type strain sequencing project: providing services to taxonomists for standard genome sequencing and annotation.</title>
        <authorList>
            <consortium name="The Broad Institute Genomics Platform"/>
            <consortium name="The Broad Institute Genome Sequencing Center for Infectious Disease"/>
            <person name="Wu L."/>
            <person name="Ma J."/>
        </authorList>
    </citation>
    <scope>NUCLEOTIDE SEQUENCE [LARGE SCALE GENOMIC DNA]</scope>
    <source>
        <strain evidence="4">CGMCC 1.15931</strain>
    </source>
</reference>